<name>A0A1Z4MTJ4_9CYAN</name>
<reference evidence="2 3" key="1">
    <citation type="submission" date="2017-06" db="EMBL/GenBank/DDBJ databases">
        <title>Genome sequencing of cyanobaciteial culture collection at National Institute for Environmental Studies (NIES).</title>
        <authorList>
            <person name="Hirose Y."/>
            <person name="Shimura Y."/>
            <person name="Fujisawa T."/>
            <person name="Nakamura Y."/>
            <person name="Kawachi M."/>
        </authorList>
    </citation>
    <scope>NUCLEOTIDE SEQUENCE [LARGE SCALE GENOMIC DNA]</scope>
    <source>
        <strain evidence="2 3">NIES-37</strain>
    </source>
</reference>
<dbReference type="GO" id="GO:0008757">
    <property type="term" value="F:S-adenosylmethionine-dependent methyltransferase activity"/>
    <property type="evidence" value="ECO:0007669"/>
    <property type="project" value="InterPro"/>
</dbReference>
<dbReference type="Proteomes" id="UP000218785">
    <property type="component" value="Chromosome"/>
</dbReference>
<dbReference type="Gene3D" id="3.40.50.150">
    <property type="entry name" value="Vaccinia Virus protein VP39"/>
    <property type="match status" value="1"/>
</dbReference>
<dbReference type="GO" id="GO:0032259">
    <property type="term" value="P:methylation"/>
    <property type="evidence" value="ECO:0007669"/>
    <property type="project" value="UniProtKB-KW"/>
</dbReference>
<organism evidence="2 3">
    <name type="scientific">Tolypothrix tenuis PCC 7101</name>
    <dbReference type="NCBI Taxonomy" id="231146"/>
    <lineage>
        <taxon>Bacteria</taxon>
        <taxon>Bacillati</taxon>
        <taxon>Cyanobacteriota</taxon>
        <taxon>Cyanophyceae</taxon>
        <taxon>Nostocales</taxon>
        <taxon>Tolypothrichaceae</taxon>
        <taxon>Tolypothrix</taxon>
    </lineage>
</organism>
<keyword evidence="2" id="KW-0808">Transferase</keyword>
<dbReference type="KEGG" id="ttq:NIES37_07290"/>
<keyword evidence="2" id="KW-0489">Methyltransferase</keyword>
<dbReference type="PANTHER" id="PTHR45036:SF1">
    <property type="entry name" value="METHYLTRANSFERASE LIKE 7A"/>
    <property type="match status" value="1"/>
</dbReference>
<dbReference type="AlphaFoldDB" id="A0A1Z4MTJ4"/>
<feature type="domain" description="Methyltransferase type 11" evidence="1">
    <location>
        <begin position="54"/>
        <end position="148"/>
    </location>
</feature>
<dbReference type="EMBL" id="AP018248">
    <property type="protein sequence ID" value="BAY96792.1"/>
    <property type="molecule type" value="Genomic_DNA"/>
</dbReference>
<dbReference type="InterPro" id="IPR052356">
    <property type="entry name" value="Thiol_S-MT"/>
</dbReference>
<keyword evidence="3" id="KW-1185">Reference proteome</keyword>
<dbReference type="InterPro" id="IPR029063">
    <property type="entry name" value="SAM-dependent_MTases_sf"/>
</dbReference>
<dbReference type="Pfam" id="PF08241">
    <property type="entry name" value="Methyltransf_11"/>
    <property type="match status" value="1"/>
</dbReference>
<dbReference type="PANTHER" id="PTHR45036">
    <property type="entry name" value="METHYLTRANSFERASE LIKE 7B"/>
    <property type="match status" value="1"/>
</dbReference>
<accession>A0A1Z4MTJ4</accession>
<sequence length="218" mass="24228">MTEKQTCGQSANYICSNCGKRLFAWMMAKGSAEYEKAVKERKTSLFTNLHGNILEIGPGTGPNLSYYPQDINWIGVEPNPFMHSYLREAAEQLGFNIDIRTGTADSIDASDNSIDTVVSTLVLCSVPNLAATFREILRVLKPGGRFLFIEHIAAPSGTFLRRVQSTVRPIWQFLGDGCHPDRETWVALEQAGFSKLNYEHFEAPFPIVSPHIMGVATK</sequence>
<proteinExistence type="predicted"/>
<evidence type="ECO:0000259" key="1">
    <source>
        <dbReference type="Pfam" id="PF08241"/>
    </source>
</evidence>
<gene>
    <name evidence="2" type="ORF">NIES37_07290</name>
</gene>
<dbReference type="SUPFAM" id="SSF53335">
    <property type="entry name" value="S-adenosyl-L-methionine-dependent methyltransferases"/>
    <property type="match status" value="1"/>
</dbReference>
<protein>
    <submittedName>
        <fullName evidence="2">Type 11 methyltransferase</fullName>
    </submittedName>
</protein>
<evidence type="ECO:0000313" key="2">
    <source>
        <dbReference type="EMBL" id="BAY96792.1"/>
    </source>
</evidence>
<dbReference type="InterPro" id="IPR013216">
    <property type="entry name" value="Methyltransf_11"/>
</dbReference>
<dbReference type="RefSeq" id="WP_096573952.1">
    <property type="nucleotide sequence ID" value="NZ_CAWNJS010000001.1"/>
</dbReference>
<evidence type="ECO:0000313" key="3">
    <source>
        <dbReference type="Proteomes" id="UP000218785"/>
    </source>
</evidence>
<dbReference type="CDD" id="cd02440">
    <property type="entry name" value="AdoMet_MTases"/>
    <property type="match status" value="1"/>
</dbReference>